<evidence type="ECO:0000256" key="3">
    <source>
        <dbReference type="ARBA" id="ARBA00008883"/>
    </source>
</evidence>
<evidence type="ECO:0000256" key="6">
    <source>
        <dbReference type="ARBA" id="ARBA00022519"/>
    </source>
</evidence>
<dbReference type="PANTHER" id="PTHR32309">
    <property type="entry name" value="TYROSINE-PROTEIN KINASE"/>
    <property type="match status" value="1"/>
</dbReference>
<dbReference type="GO" id="GO:0005524">
    <property type="term" value="F:ATP binding"/>
    <property type="evidence" value="ECO:0007669"/>
    <property type="project" value="UniProtKB-KW"/>
</dbReference>
<dbReference type="GO" id="GO:0042802">
    <property type="term" value="F:identical protein binding"/>
    <property type="evidence" value="ECO:0007669"/>
    <property type="project" value="UniProtKB-ARBA"/>
</dbReference>
<dbReference type="Pfam" id="PF13614">
    <property type="entry name" value="AAA_31"/>
    <property type="match status" value="1"/>
</dbReference>
<evidence type="ECO:0000256" key="5">
    <source>
        <dbReference type="ARBA" id="ARBA00022475"/>
    </source>
</evidence>
<evidence type="ECO:0000256" key="10">
    <source>
        <dbReference type="ARBA" id="ARBA00022777"/>
    </source>
</evidence>
<dbReference type="NCBIfam" id="TIGR01007">
    <property type="entry name" value="eps_fam"/>
    <property type="match status" value="1"/>
</dbReference>
<sequence>MSDQRIQDGRHLRPIDGQNLALAQYDPYQSKANEDDDAIDLLEIWRTILKRKWVVVSILAVFIATAALSSWLTIPVYRATAVVQINHETANILRIEDFEAAPRSWQGVEQFYQTQYEILRGRQLAENVVEKLEVWDHPELSGEITQRNLYRELRALPGRLMQLIRSDPPSAQPGTAVQTPEAAREAAIRSAGGRLRARISVNPRENSRLVYVSVNSFDPAFAAQLANAVVEEYVRSTMQRRYDAGQEAREFLEGQLADMRIALERADQNLIDFAQANGVADLEERINMSQSSVRTLNDRLSGARGDLVQLRAFNQLIEQGRGDSIRPVVNDGQIAELRGRKAELETEISGLLQRFMEDYPAIAELRSQINEIDSQIRERADFIIGNVIAEYSNLEAEVAALEEAIAENEGRILALNQQGVQYNILRREFETNRELYDGMLQRLKEIGVAAGAQENNIAVIDSALRPGYPVLPDISRNLSIALLLGLVVGVGLALLLEFLDSTVHRTEDVEKLVGRPVLGLIPIVKLSEQRKKSGTTTRAEDRAVSHYSELHPKSAVSEAFRSLRTSLMFSTPQGMPKTILMTSPGPGDGKTTNAINLATVLAQNGARVLLIDADLRKPRLHRDFSIQQSPGLTNRIAEVSSQEVTTSSIIPTTTEGLFVMPSGNQAPNPAELLSSDRMRKIINLSARAFDHVIIDSAPILGLADALVLSRCVDGVILVTSAGKTSKESIRTSTRRLVQVHAPLLGVVMNRIDMESPDYAYYSSYYYNYSHDEDERVEGGRNKAGKNLERTA</sequence>
<evidence type="ECO:0000256" key="2">
    <source>
        <dbReference type="ARBA" id="ARBA00007316"/>
    </source>
</evidence>
<comment type="similarity">
    <text evidence="3">Belongs to the etk/wzc family.</text>
</comment>
<dbReference type="AlphaFoldDB" id="A0A0K0XYJ6"/>
<dbReference type="PATRIC" id="fig|1579979.3.peg.2457"/>
<dbReference type="GO" id="GO:0005886">
    <property type="term" value="C:plasma membrane"/>
    <property type="evidence" value="ECO:0007669"/>
    <property type="project" value="UniProtKB-SubCell"/>
</dbReference>
<dbReference type="GO" id="GO:0004715">
    <property type="term" value="F:non-membrane spanning protein tyrosine kinase activity"/>
    <property type="evidence" value="ECO:0007669"/>
    <property type="project" value="UniProtKB-EC"/>
</dbReference>
<keyword evidence="5" id="KW-1003">Cell membrane</keyword>
<dbReference type="InterPro" id="IPR003856">
    <property type="entry name" value="LPS_length_determ_N"/>
</dbReference>
<evidence type="ECO:0000256" key="12">
    <source>
        <dbReference type="ARBA" id="ARBA00022989"/>
    </source>
</evidence>
<evidence type="ECO:0000256" key="11">
    <source>
        <dbReference type="ARBA" id="ARBA00022840"/>
    </source>
</evidence>
<dbReference type="EMBL" id="CP012154">
    <property type="protein sequence ID" value="AKS42764.1"/>
    <property type="molecule type" value="Genomic_DNA"/>
</dbReference>
<comment type="similarity">
    <text evidence="2">Belongs to the CpsD/CapB family.</text>
</comment>
<dbReference type="SUPFAM" id="SSF52540">
    <property type="entry name" value="P-loop containing nucleoside triphosphate hydrolases"/>
    <property type="match status" value="1"/>
</dbReference>
<dbReference type="Proteomes" id="UP000066624">
    <property type="component" value="Chromosome"/>
</dbReference>
<protein>
    <recommendedName>
        <fullName evidence="4">non-specific protein-tyrosine kinase</fullName>
        <ecNumber evidence="4">2.7.10.2</ecNumber>
    </recommendedName>
</protein>
<dbReference type="RefSeq" id="WP_049726297.1">
    <property type="nucleotide sequence ID" value="NZ_CP012154.1"/>
</dbReference>
<dbReference type="Gene3D" id="3.40.50.300">
    <property type="entry name" value="P-loop containing nucleotide triphosphate hydrolases"/>
    <property type="match status" value="1"/>
</dbReference>
<gene>
    <name evidence="19" type="ORF">WM2015_2402</name>
</gene>
<evidence type="ECO:0000259" key="17">
    <source>
        <dbReference type="Pfam" id="PF13614"/>
    </source>
</evidence>
<evidence type="ECO:0000256" key="13">
    <source>
        <dbReference type="ARBA" id="ARBA00023136"/>
    </source>
</evidence>
<dbReference type="EC" id="2.7.10.2" evidence="4"/>
<evidence type="ECO:0000256" key="7">
    <source>
        <dbReference type="ARBA" id="ARBA00022679"/>
    </source>
</evidence>
<dbReference type="InterPro" id="IPR025669">
    <property type="entry name" value="AAA_dom"/>
</dbReference>
<evidence type="ECO:0000256" key="8">
    <source>
        <dbReference type="ARBA" id="ARBA00022692"/>
    </source>
</evidence>
<keyword evidence="6" id="KW-0997">Cell inner membrane</keyword>
<dbReference type="Pfam" id="PF13807">
    <property type="entry name" value="GNVR"/>
    <property type="match status" value="1"/>
</dbReference>
<keyword evidence="8" id="KW-0812">Transmembrane</keyword>
<name>A0A0K0XYJ6_9GAMM</name>
<evidence type="ECO:0000256" key="1">
    <source>
        <dbReference type="ARBA" id="ARBA00004429"/>
    </source>
</evidence>
<keyword evidence="13" id="KW-0472">Membrane</keyword>
<evidence type="ECO:0000313" key="19">
    <source>
        <dbReference type="EMBL" id="AKS42764.1"/>
    </source>
</evidence>
<dbReference type="STRING" id="1579979.WM2015_2402"/>
<dbReference type="Pfam" id="PF02706">
    <property type="entry name" value="Wzz"/>
    <property type="match status" value="1"/>
</dbReference>
<feature type="domain" description="AAA" evidence="17">
    <location>
        <begin position="579"/>
        <end position="731"/>
    </location>
</feature>
<comment type="subcellular location">
    <subcellularLocation>
        <location evidence="1">Cell inner membrane</location>
        <topology evidence="1">Multi-pass membrane protein</topology>
    </subcellularLocation>
</comment>
<proteinExistence type="inferred from homology"/>
<evidence type="ECO:0000256" key="15">
    <source>
        <dbReference type="ARBA" id="ARBA00051245"/>
    </source>
</evidence>
<keyword evidence="7" id="KW-0808">Transferase</keyword>
<evidence type="ECO:0000256" key="14">
    <source>
        <dbReference type="ARBA" id="ARBA00023137"/>
    </source>
</evidence>
<keyword evidence="12" id="KW-1133">Transmembrane helix</keyword>
<dbReference type="InterPro" id="IPR050445">
    <property type="entry name" value="Bact_polysacc_biosynth/exp"/>
</dbReference>
<accession>A0A0K0XYJ6</accession>
<dbReference type="FunFam" id="3.40.50.300:FF:000527">
    <property type="entry name" value="Tyrosine-protein kinase etk"/>
    <property type="match status" value="1"/>
</dbReference>
<reference evidence="19 20" key="1">
    <citation type="submission" date="2015-07" db="EMBL/GenBank/DDBJ databases">
        <authorList>
            <person name="Noorani M."/>
        </authorList>
    </citation>
    <scope>NUCLEOTIDE SEQUENCE [LARGE SCALE GENOMIC DNA]</scope>
    <source>
        <strain evidence="19 20">KCTC 42284</strain>
    </source>
</reference>
<feature type="domain" description="Polysaccharide chain length determinant N-terminal" evidence="16">
    <location>
        <begin position="38"/>
        <end position="132"/>
    </location>
</feature>
<comment type="catalytic activity">
    <reaction evidence="15">
        <text>L-tyrosyl-[protein] + ATP = O-phospho-L-tyrosyl-[protein] + ADP + H(+)</text>
        <dbReference type="Rhea" id="RHEA:10596"/>
        <dbReference type="Rhea" id="RHEA-COMP:10136"/>
        <dbReference type="Rhea" id="RHEA-COMP:20101"/>
        <dbReference type="ChEBI" id="CHEBI:15378"/>
        <dbReference type="ChEBI" id="CHEBI:30616"/>
        <dbReference type="ChEBI" id="CHEBI:46858"/>
        <dbReference type="ChEBI" id="CHEBI:61978"/>
        <dbReference type="ChEBI" id="CHEBI:456216"/>
        <dbReference type="EC" id="2.7.10.2"/>
    </reaction>
</comment>
<dbReference type="InterPro" id="IPR027417">
    <property type="entry name" value="P-loop_NTPase"/>
</dbReference>
<organism evidence="19 20">
    <name type="scientific">Wenzhouxiangella marina</name>
    <dbReference type="NCBI Taxonomy" id="1579979"/>
    <lineage>
        <taxon>Bacteria</taxon>
        <taxon>Pseudomonadati</taxon>
        <taxon>Pseudomonadota</taxon>
        <taxon>Gammaproteobacteria</taxon>
        <taxon>Chromatiales</taxon>
        <taxon>Wenzhouxiangellaceae</taxon>
        <taxon>Wenzhouxiangella</taxon>
    </lineage>
</organism>
<keyword evidence="11" id="KW-0067">ATP-binding</keyword>
<dbReference type="KEGG" id="wma:WM2015_2402"/>
<keyword evidence="10" id="KW-0418">Kinase</keyword>
<dbReference type="InterPro" id="IPR005702">
    <property type="entry name" value="Wzc-like_C"/>
</dbReference>
<keyword evidence="20" id="KW-1185">Reference proteome</keyword>
<dbReference type="InterPro" id="IPR032807">
    <property type="entry name" value="GNVR"/>
</dbReference>
<dbReference type="PANTHER" id="PTHR32309:SF13">
    <property type="entry name" value="FERRIC ENTEROBACTIN TRANSPORT PROTEIN FEPE"/>
    <property type="match status" value="1"/>
</dbReference>
<keyword evidence="14" id="KW-0829">Tyrosine-protein kinase</keyword>
<feature type="domain" description="Tyrosine-protein kinase G-rich" evidence="18">
    <location>
        <begin position="425"/>
        <end position="495"/>
    </location>
</feature>
<keyword evidence="9" id="KW-0547">Nucleotide-binding</keyword>
<dbReference type="CDD" id="cd05387">
    <property type="entry name" value="BY-kinase"/>
    <property type="match status" value="1"/>
</dbReference>
<dbReference type="OrthoDB" id="9775724at2"/>
<evidence type="ECO:0000259" key="18">
    <source>
        <dbReference type="Pfam" id="PF13807"/>
    </source>
</evidence>
<evidence type="ECO:0000256" key="4">
    <source>
        <dbReference type="ARBA" id="ARBA00011903"/>
    </source>
</evidence>
<evidence type="ECO:0000259" key="16">
    <source>
        <dbReference type="Pfam" id="PF02706"/>
    </source>
</evidence>
<evidence type="ECO:0000313" key="20">
    <source>
        <dbReference type="Proteomes" id="UP000066624"/>
    </source>
</evidence>
<evidence type="ECO:0000256" key="9">
    <source>
        <dbReference type="ARBA" id="ARBA00022741"/>
    </source>
</evidence>